<evidence type="ECO:0000313" key="3">
    <source>
        <dbReference type="EMBL" id="MBA2173831.1"/>
    </source>
</evidence>
<name>A0A838CPG8_9BACI</name>
<feature type="chain" id="PRO_5038624661" evidence="1">
    <location>
        <begin position="20"/>
        <end position="134"/>
    </location>
</feature>
<dbReference type="AlphaFoldDB" id="A0A838CPG8"/>
<dbReference type="Pfam" id="PF14478">
    <property type="entry name" value="DUF4430"/>
    <property type="match status" value="1"/>
</dbReference>
<sequence>MKKLYSLALTLCLALGVLAGCGTSSVQEGTGATQEEAKQEISATITLSQNNGEEKMANEEVTVEQGTTLLEAMENTFEVDVSEGFINGIEGISMDEEKKMAWTYTINGEEAMVGAGEYELEQGDDIVFDYHSWE</sequence>
<dbReference type="PROSITE" id="PS51257">
    <property type="entry name" value="PROKAR_LIPOPROTEIN"/>
    <property type="match status" value="1"/>
</dbReference>
<keyword evidence="1" id="KW-0732">Signal</keyword>
<evidence type="ECO:0000256" key="1">
    <source>
        <dbReference type="SAM" id="SignalP"/>
    </source>
</evidence>
<reference evidence="3 4" key="1">
    <citation type="journal article" date="2004" name="Extremophiles">
        <title>Halobacillus locisalis sp. nov., a halophilic bacterium isolated from a marine solar saltern of the Yellow Sea in Korea.</title>
        <authorList>
            <person name="Yoon J.H."/>
            <person name="Kang K.H."/>
            <person name="Oh T.K."/>
            <person name="Park Y.H."/>
        </authorList>
    </citation>
    <scope>NUCLEOTIDE SEQUENCE [LARGE SCALE GENOMIC DNA]</scope>
    <source>
        <strain evidence="3 4">KCTC 3788</strain>
    </source>
</reference>
<gene>
    <name evidence="3" type="ORF">H0266_02855</name>
</gene>
<comment type="caution">
    <text evidence="3">The sequence shown here is derived from an EMBL/GenBank/DDBJ whole genome shotgun (WGS) entry which is preliminary data.</text>
</comment>
<dbReference type="Gene3D" id="2.170.130.30">
    <property type="match status" value="1"/>
</dbReference>
<protein>
    <submittedName>
        <fullName evidence="3">DUF4430 domain-containing protein</fullName>
    </submittedName>
</protein>
<evidence type="ECO:0000259" key="2">
    <source>
        <dbReference type="Pfam" id="PF14478"/>
    </source>
</evidence>
<proteinExistence type="predicted"/>
<organism evidence="3 4">
    <name type="scientific">Halobacillus locisalis</name>
    <dbReference type="NCBI Taxonomy" id="220753"/>
    <lineage>
        <taxon>Bacteria</taxon>
        <taxon>Bacillati</taxon>
        <taxon>Bacillota</taxon>
        <taxon>Bacilli</taxon>
        <taxon>Bacillales</taxon>
        <taxon>Bacillaceae</taxon>
        <taxon>Halobacillus</taxon>
    </lineage>
</organism>
<feature type="signal peptide" evidence="1">
    <location>
        <begin position="1"/>
        <end position="19"/>
    </location>
</feature>
<evidence type="ECO:0000313" key="4">
    <source>
        <dbReference type="Proteomes" id="UP000571017"/>
    </source>
</evidence>
<dbReference type="EMBL" id="JACEFG010000001">
    <property type="protein sequence ID" value="MBA2173831.1"/>
    <property type="molecule type" value="Genomic_DNA"/>
</dbReference>
<dbReference type="InterPro" id="IPR027954">
    <property type="entry name" value="Transcobalamin-like_C"/>
</dbReference>
<keyword evidence="4" id="KW-1185">Reference proteome</keyword>
<dbReference type="Proteomes" id="UP000571017">
    <property type="component" value="Unassembled WGS sequence"/>
</dbReference>
<feature type="domain" description="Transcobalamin-like C-terminal" evidence="2">
    <location>
        <begin position="66"/>
        <end position="131"/>
    </location>
</feature>
<accession>A0A838CPG8</accession>
<dbReference type="RefSeq" id="WP_181470864.1">
    <property type="nucleotide sequence ID" value="NZ_JACEFG010000001.1"/>
</dbReference>